<dbReference type="InterPro" id="IPR037143">
    <property type="entry name" value="4-PPantetheinyl_Trfase_dom_sf"/>
</dbReference>
<feature type="domain" description="4'-phosphopantetheinyl transferase N-terminal" evidence="4">
    <location>
        <begin position="49"/>
        <end position="114"/>
    </location>
</feature>
<dbReference type="eggNOG" id="COG2091">
    <property type="taxonomic scope" value="Bacteria"/>
</dbReference>
<sequence length="252" mass="28340">MDTGMVAMANISDSVNPFNIKRHEIHLWRLDMRQLDQESIENTAGALCTAAELARAQRFVRGRLEHLATRILLRRVLANYLGQSPSALEFAQHPKGKPYLADTNILFNLSHSAQEALLGVSHGLNIGVDIEQNKSRLNALELATHFFADHETHWLQRLEPEDQERQFYRLWTLKEAMLKALGTGIASGLDNISFQLDQGAIIFSTTLPLDTSNWQFFQWQLDSGTQAALAVESPAPLQILWRNAQGLLEESA</sequence>
<feature type="domain" description="4'-phosphopantetheinyl transferase" evidence="3">
    <location>
        <begin position="126"/>
        <end position="227"/>
    </location>
</feature>
<evidence type="ECO:0000259" key="4">
    <source>
        <dbReference type="Pfam" id="PF22624"/>
    </source>
</evidence>
<keyword evidence="2" id="KW-0808">Transferase</keyword>
<dbReference type="Gene3D" id="3.90.470.20">
    <property type="entry name" value="4'-phosphopantetheinyl transferase domain"/>
    <property type="match status" value="2"/>
</dbReference>
<evidence type="ECO:0000313" key="6">
    <source>
        <dbReference type="Proteomes" id="UP000001036"/>
    </source>
</evidence>
<evidence type="ECO:0000256" key="2">
    <source>
        <dbReference type="ARBA" id="ARBA00022679"/>
    </source>
</evidence>
<dbReference type="InterPro" id="IPR050559">
    <property type="entry name" value="P-Pant_transferase_sf"/>
</dbReference>
<keyword evidence="6" id="KW-1185">Reference proteome</keyword>
<evidence type="ECO:0000256" key="1">
    <source>
        <dbReference type="ARBA" id="ARBA00010990"/>
    </source>
</evidence>
<dbReference type="KEGG" id="cja:CJA_0752"/>
<dbReference type="Pfam" id="PF01648">
    <property type="entry name" value="ACPS"/>
    <property type="match status" value="1"/>
</dbReference>
<protein>
    <submittedName>
        <fullName evidence="5">HetI</fullName>
    </submittedName>
</protein>
<organism evidence="5 6">
    <name type="scientific">Cellvibrio japonicus (strain Ueda107)</name>
    <name type="common">Pseudomonas fluorescens subsp. cellulosa</name>
    <dbReference type="NCBI Taxonomy" id="498211"/>
    <lineage>
        <taxon>Bacteria</taxon>
        <taxon>Pseudomonadati</taxon>
        <taxon>Pseudomonadota</taxon>
        <taxon>Gammaproteobacteria</taxon>
        <taxon>Cellvibrionales</taxon>
        <taxon>Cellvibrionaceae</taxon>
        <taxon>Cellvibrio</taxon>
    </lineage>
</organism>
<reference evidence="5 6" key="1">
    <citation type="journal article" date="2008" name="J. Bacteriol.">
        <title>Insights into plant cell wall degradation from the genome sequence of the soil bacterium Cellvibrio japonicus.</title>
        <authorList>
            <person name="Deboy R.T."/>
            <person name="Mongodin E.F."/>
            <person name="Fouts D.E."/>
            <person name="Tailford L.E."/>
            <person name="Khouri H."/>
            <person name="Emerson J.B."/>
            <person name="Mohamoud Y."/>
            <person name="Watkins K."/>
            <person name="Henrissat B."/>
            <person name="Gilbert H.J."/>
            <person name="Nelson K.E."/>
        </authorList>
    </citation>
    <scope>NUCLEOTIDE SEQUENCE [LARGE SCALE GENOMIC DNA]</scope>
    <source>
        <strain evidence="5 6">Ueda107</strain>
    </source>
</reference>
<dbReference type="Proteomes" id="UP000001036">
    <property type="component" value="Chromosome"/>
</dbReference>
<dbReference type="InterPro" id="IPR008278">
    <property type="entry name" value="4-PPantetheinyl_Trfase_dom"/>
</dbReference>
<dbReference type="STRING" id="498211.CJA_0752"/>
<dbReference type="PANTHER" id="PTHR12215:SF10">
    <property type="entry name" value="L-AMINOADIPATE-SEMIALDEHYDE DEHYDROGENASE-PHOSPHOPANTETHEINYL TRANSFERASE"/>
    <property type="match status" value="1"/>
</dbReference>
<gene>
    <name evidence="5" type="primary">mtaA</name>
    <name evidence="5" type="ordered locus">CJA_0752</name>
</gene>
<dbReference type="Pfam" id="PF22624">
    <property type="entry name" value="AASDHPPT_N"/>
    <property type="match status" value="1"/>
</dbReference>
<dbReference type="GO" id="GO:0005829">
    <property type="term" value="C:cytosol"/>
    <property type="evidence" value="ECO:0007669"/>
    <property type="project" value="TreeGrafter"/>
</dbReference>
<proteinExistence type="inferred from homology"/>
<dbReference type="HOGENOM" id="CLU_057011_4_4_6"/>
<dbReference type="EMBL" id="CP000934">
    <property type="protein sequence ID" value="ACE82754.1"/>
    <property type="molecule type" value="Genomic_DNA"/>
</dbReference>
<evidence type="ECO:0000313" key="5">
    <source>
        <dbReference type="EMBL" id="ACE82754.1"/>
    </source>
</evidence>
<dbReference type="AlphaFoldDB" id="B3PK90"/>
<dbReference type="InterPro" id="IPR055066">
    <property type="entry name" value="AASDHPPT_N"/>
</dbReference>
<dbReference type="GO" id="GO:0019878">
    <property type="term" value="P:lysine biosynthetic process via aminoadipic acid"/>
    <property type="evidence" value="ECO:0007669"/>
    <property type="project" value="TreeGrafter"/>
</dbReference>
<dbReference type="SUPFAM" id="SSF56214">
    <property type="entry name" value="4'-phosphopantetheinyl transferase"/>
    <property type="match status" value="2"/>
</dbReference>
<evidence type="ECO:0000259" key="3">
    <source>
        <dbReference type="Pfam" id="PF01648"/>
    </source>
</evidence>
<name>B3PK90_CELJU</name>
<dbReference type="PANTHER" id="PTHR12215">
    <property type="entry name" value="PHOSPHOPANTETHEINE TRANSFERASE"/>
    <property type="match status" value="1"/>
</dbReference>
<comment type="similarity">
    <text evidence="1">Belongs to the P-Pant transferase superfamily. Gsp/Sfp/HetI/AcpT family.</text>
</comment>
<dbReference type="GO" id="GO:0008897">
    <property type="term" value="F:holo-[acyl-carrier-protein] synthase activity"/>
    <property type="evidence" value="ECO:0007669"/>
    <property type="project" value="InterPro"/>
</dbReference>
<dbReference type="GO" id="GO:0000287">
    <property type="term" value="F:magnesium ion binding"/>
    <property type="evidence" value="ECO:0007669"/>
    <property type="project" value="InterPro"/>
</dbReference>
<accession>B3PK90</accession>